<keyword evidence="5" id="KW-1185">Reference proteome</keyword>
<evidence type="ECO:0000313" key="5">
    <source>
        <dbReference type="Proteomes" id="UP000005631"/>
    </source>
</evidence>
<keyword evidence="1 2" id="KW-0732">Signal</keyword>
<proteinExistence type="predicted"/>
<evidence type="ECO:0000259" key="3">
    <source>
        <dbReference type="Pfam" id="PF01364"/>
    </source>
</evidence>
<dbReference type="InterPro" id="IPR001769">
    <property type="entry name" value="Gingipain"/>
</dbReference>
<dbReference type="Gene3D" id="2.60.40.4070">
    <property type="match status" value="1"/>
</dbReference>
<protein>
    <recommendedName>
        <fullName evidence="3">Gingipain domain-containing protein</fullName>
    </recommendedName>
</protein>
<dbReference type="Gene3D" id="3.40.50.1460">
    <property type="match status" value="1"/>
</dbReference>
<dbReference type="GO" id="GO:0006508">
    <property type="term" value="P:proteolysis"/>
    <property type="evidence" value="ECO:0007669"/>
    <property type="project" value="InterPro"/>
</dbReference>
<dbReference type="STRING" id="926562.Oweho_1768"/>
<dbReference type="AlphaFoldDB" id="G8R134"/>
<gene>
    <name evidence="4" type="ordered locus">Oweho_1768</name>
</gene>
<dbReference type="Pfam" id="PF01364">
    <property type="entry name" value="Peptidase_C25"/>
    <property type="match status" value="1"/>
</dbReference>
<evidence type="ECO:0000256" key="1">
    <source>
        <dbReference type="ARBA" id="ARBA00022729"/>
    </source>
</evidence>
<accession>G8R134</accession>
<dbReference type="PATRIC" id="fig|926562.3.peg.1771"/>
<dbReference type="GO" id="GO:0008234">
    <property type="term" value="F:cysteine-type peptidase activity"/>
    <property type="evidence" value="ECO:0007669"/>
    <property type="project" value="InterPro"/>
</dbReference>
<dbReference type="KEGG" id="oho:Oweho_1768"/>
<dbReference type="SUPFAM" id="SSF52129">
    <property type="entry name" value="Caspase-like"/>
    <property type="match status" value="1"/>
</dbReference>
<dbReference type="InterPro" id="IPR029030">
    <property type="entry name" value="Caspase-like_dom_sf"/>
</dbReference>
<dbReference type="Gene3D" id="3.40.50.10390">
    <property type="entry name" value="Gingipain r, domain 1"/>
    <property type="match status" value="1"/>
</dbReference>
<dbReference type="Proteomes" id="UP000005631">
    <property type="component" value="Chromosome"/>
</dbReference>
<feature type="signal peptide" evidence="2">
    <location>
        <begin position="1"/>
        <end position="24"/>
    </location>
</feature>
<dbReference type="InterPro" id="IPR026444">
    <property type="entry name" value="Secre_tail"/>
</dbReference>
<dbReference type="EMBL" id="CP003156">
    <property type="protein sequence ID" value="AEV32749.1"/>
    <property type="molecule type" value="Genomic_DNA"/>
</dbReference>
<dbReference type="eggNOG" id="COG1572">
    <property type="taxonomic scope" value="Bacteria"/>
</dbReference>
<dbReference type="HOGENOM" id="CLU_004870_0_0_10"/>
<dbReference type="CDD" id="cd02258">
    <property type="entry name" value="Peptidase_C25_N"/>
    <property type="match status" value="1"/>
</dbReference>
<dbReference type="NCBIfam" id="TIGR04183">
    <property type="entry name" value="Por_Secre_tail"/>
    <property type="match status" value="1"/>
</dbReference>
<evidence type="ECO:0000313" key="4">
    <source>
        <dbReference type="EMBL" id="AEV32749.1"/>
    </source>
</evidence>
<feature type="domain" description="Gingipain" evidence="3">
    <location>
        <begin position="533"/>
        <end position="910"/>
    </location>
</feature>
<reference evidence="4 5" key="1">
    <citation type="journal article" date="2012" name="Stand. Genomic Sci.">
        <title>Genome sequence of the orange-pigmented seawater bacterium Owenweeksia hongkongensis type strain (UST20020801(T)).</title>
        <authorList>
            <person name="Riedel T."/>
            <person name="Held B."/>
            <person name="Nolan M."/>
            <person name="Lucas S."/>
            <person name="Lapidus A."/>
            <person name="Tice H."/>
            <person name="Del Rio T.G."/>
            <person name="Cheng J.F."/>
            <person name="Han C."/>
            <person name="Tapia R."/>
            <person name="Goodwin L.A."/>
            <person name="Pitluck S."/>
            <person name="Liolios K."/>
            <person name="Mavromatis K."/>
            <person name="Pagani I."/>
            <person name="Ivanova N."/>
            <person name="Mikhailova N."/>
            <person name="Pati A."/>
            <person name="Chen A."/>
            <person name="Palaniappan K."/>
            <person name="Rohde M."/>
            <person name="Tindall B.J."/>
            <person name="Detter J.C."/>
            <person name="Goker M."/>
            <person name="Woyke T."/>
            <person name="Bristow J."/>
            <person name="Eisen J.A."/>
            <person name="Markowitz V."/>
            <person name="Hugenholtz P."/>
            <person name="Klenk H.P."/>
            <person name="Kyrpides N.C."/>
        </authorList>
    </citation>
    <scope>NUCLEOTIDE SEQUENCE</scope>
    <source>
        <strain evidence="5">DSM 17368 / JCM 12287 / NRRL B-23963</strain>
    </source>
</reference>
<organism evidence="4 5">
    <name type="scientific">Owenweeksia hongkongensis (strain DSM 17368 / CIP 108786 / JCM 12287 / NRRL B-23963 / UST20020801)</name>
    <dbReference type="NCBI Taxonomy" id="926562"/>
    <lineage>
        <taxon>Bacteria</taxon>
        <taxon>Pseudomonadati</taxon>
        <taxon>Bacteroidota</taxon>
        <taxon>Flavobacteriia</taxon>
        <taxon>Flavobacteriales</taxon>
        <taxon>Owenweeksiaceae</taxon>
        <taxon>Owenweeksia</taxon>
    </lineage>
</organism>
<evidence type="ECO:0000256" key="2">
    <source>
        <dbReference type="SAM" id="SignalP"/>
    </source>
</evidence>
<feature type="chain" id="PRO_5003514160" description="Gingipain domain-containing protein" evidence="2">
    <location>
        <begin position="25"/>
        <end position="1276"/>
    </location>
</feature>
<sequence>MHLKTKISLLTITLLMCGFFVSQAQQVLSGNIEWDGIKPNNTAYDAGIDIPKHCEQINISNNILKSEASNISFTYKEIGAAEARMIRSEMELPETPKVETHLGATNGVGHASVCFYPYVLRNGKVQKVVSYSMELRPVERVSSSAFRKSTAMASSVLSGEGWFKMSVNKTGLFKITPAFLVSNGIATSQVSVNSLRIVGNGTGMLPEQNSVSRPNDLQDVPLKIYDLNNDGMFNGNDYAVFYAKGAHQWDANLAAGVFTHQTNIYRDVNFYFISVKNGVGKAVPVAPAITASATVQSTSYDDYDFRESETYNLVGTGRQWLGDIFDVELTKGYGFSFLNMDKNSPVRLRVQAAARASSSNTIMRTQIGNQQLQNLRFNQYGTSKTSNYVQVTDSIRNFNFTGNANGFTVQLTYDNSMNPSAVAWLDFIEIQCRRNLTYGGVPILFRDMNVVSPTAVAEFTISQAPNAMVVWKVTEHNNVVEMPVSNNGTILSFKDNAVELEEYVAFSGVNFPEPEFVGSVPVQNLHSMAPPEMIIITHPKFLTAANRLADFHTNNDGIETKVVTINEVYNEFSSGGQDITAIRDFSKLMYDNAQAANVDFRYLLLFGDASYDYKDRISNNNNYIPIWESTASYNLELSSITDDYFGLLSMNEGGNGSIGSLTGQTLEIGVGRIPCETTGQANSAVDKIINYTTGANRFGNWRNKILMMADDLDDEDNWEGMFVTNSENFEDIITGINPALNVEKIYTDSYKQISTTGGESYPEAHDDMFRKVQQGCLVTNYIGHGGEIGLTSEKLLGLQDVNSWTNFDALSLFMTITCEFTRLDDPKRVSAGEQLAFNANGGAIALLSTTRVVGAQSAVNLNEEVFITAFERPNNQPKTLGEIVMTAKNELKNDGTRLKFSLIGDPAVRLAIPYYRMQVNEVNGVSVSAGGLDTLKALSKVKISGQVNDFSGQLIDSFDGITSISVYDKPTDKETLVNDGIGSPIPFELQNSLLYKGKVEVKKGEFSFEFIVPKDISFQYGFGKISLYADNGVSDAGGSFDTILVGGFNENPVADDEGPIVELYINDESFVRGGVTDENPELYAIISDSSGINTVGNKIGHNLKAVLDNDESQAYIINEYYEADLNSYQSGKVSYPFYSVAEGTHTLSLEVFDVHNNVSFAETEFIVADSEEMALKRVLNYPNPFTTYTEFQFEHNRADQPLEVQVQIFTVSGKLVKTINKLVVSQGNRVSDQITWNGLDDYGDKIGKGVYVYRVKVRSQLDNSSADKYEKLVILR</sequence>
<dbReference type="NCBIfam" id="NF033707">
    <property type="entry name" value="T9SS_sortase"/>
    <property type="match status" value="1"/>
</dbReference>
<dbReference type="InterPro" id="IPR029031">
    <property type="entry name" value="Gingipain_N_sf"/>
</dbReference>
<name>G8R134_OWEHD</name>